<proteinExistence type="predicted"/>
<reference evidence="2" key="1">
    <citation type="submission" date="2016-10" db="EMBL/GenBank/DDBJ databases">
        <authorList>
            <person name="Benchimol M."/>
            <person name="Almeida L.G."/>
            <person name="Vasconcelos A.T."/>
            <person name="Perreira-Neves A."/>
            <person name="Rosa I.A."/>
            <person name="Tasca T."/>
            <person name="Bogo M.R."/>
            <person name="de Souza W."/>
        </authorList>
    </citation>
    <scope>NUCLEOTIDE SEQUENCE [LARGE SCALE GENOMIC DNA]</scope>
    <source>
        <strain evidence="2">K</strain>
    </source>
</reference>
<evidence type="ECO:0000313" key="3">
    <source>
        <dbReference type="Proteomes" id="UP000179807"/>
    </source>
</evidence>
<name>A0A1J4L560_9EUKA</name>
<accession>A0A1J4L560</accession>
<evidence type="ECO:0000256" key="1">
    <source>
        <dbReference type="SAM" id="Phobius"/>
    </source>
</evidence>
<dbReference type="AlphaFoldDB" id="A0A1J4L560"/>
<gene>
    <name evidence="2" type="ORF">TRFO_41327</name>
</gene>
<protein>
    <submittedName>
        <fullName evidence="2">Uncharacterized protein</fullName>
    </submittedName>
</protein>
<dbReference type="VEuPathDB" id="TrichDB:TRFO_41327"/>
<comment type="caution">
    <text evidence="2">The sequence shown here is derived from an EMBL/GenBank/DDBJ whole genome shotgun (WGS) entry which is preliminary data.</text>
</comment>
<keyword evidence="1" id="KW-0472">Membrane</keyword>
<sequence>MSSYFFLLLIPYLIYPDRWNYLGRFFQKSLNLEGYLYLIGANDLIKAKTLQEKSQKFGNPQLDIQDLLELNLSSKTTDKISQFSKYTNSSAPLNDILDENVKLTLKENIDDLIYLSDNYKEFFEIFNISPSHWRTLFLKMKTNLDSLTISQCLTILGVDLDDFLKTSNIIFSSFSKKGTTTEEFYRKLGFSPMKRYTNMARLFNELSQPAKIITPNFSFEFYSSFLSYLNSMTLLGYDVSHKTLGIGSSYLKQILNFDDLPIRTRLQTLSKGLDRLCRADPNSPFRKLIPDKIDFLSEFSSYVKQFLSNDFWTRQFFVNFLKCDSNDFNNHIQIINDILTEINLIESTKRYNPNSQLPGKLNSLAQRASTLISNGTMSALFVNETTFKDTLQMIINLASDTYSITGAQNFQNSLINILNGKSSFEKELSLDFKELHRDLLNMKNNDFRTFLNQTGNTNISESITDISTFLINLATFQKKHFGNSFGEIFNKFHSIGTQLKNPSVKASDLLESLCKGSSVVIDVILEFTEAVNSGKSPSDSLKAIRKTFIDADKSAENIISLKMLSLKNIVDSIVIQQSNDFSLFNLIPLNLLCQYVKGLEPKAKNGDITLSDLKEVTHSSFKVIEDSSNAILTILTKPIIQLMKKYVEEFGISNIDIDVAIERSRKIATEVIENKPIGIDMVEGIFITLPPEENDEQQKKVIAMITSIGILSLLVICILIILFVKVSGYHQLQNENTNGQMMLLNSYDESSDEEKMLL</sequence>
<dbReference type="GeneID" id="94848413"/>
<keyword evidence="1" id="KW-0812">Transmembrane</keyword>
<evidence type="ECO:0000313" key="2">
    <source>
        <dbReference type="EMBL" id="OHT17069.1"/>
    </source>
</evidence>
<organism evidence="2 3">
    <name type="scientific">Tritrichomonas foetus</name>
    <dbReference type="NCBI Taxonomy" id="1144522"/>
    <lineage>
        <taxon>Eukaryota</taxon>
        <taxon>Metamonada</taxon>
        <taxon>Parabasalia</taxon>
        <taxon>Tritrichomonadida</taxon>
        <taxon>Tritrichomonadidae</taxon>
        <taxon>Tritrichomonas</taxon>
    </lineage>
</organism>
<dbReference type="OrthoDB" id="10690566at2759"/>
<dbReference type="EMBL" id="MLAK01000042">
    <property type="protein sequence ID" value="OHT17069.1"/>
    <property type="molecule type" value="Genomic_DNA"/>
</dbReference>
<feature type="transmembrane region" description="Helical" evidence="1">
    <location>
        <begin position="701"/>
        <end position="724"/>
    </location>
</feature>
<keyword evidence="1" id="KW-1133">Transmembrane helix</keyword>
<dbReference type="Proteomes" id="UP000179807">
    <property type="component" value="Unassembled WGS sequence"/>
</dbReference>
<keyword evidence="3" id="KW-1185">Reference proteome</keyword>
<dbReference type="RefSeq" id="XP_068370205.1">
    <property type="nucleotide sequence ID" value="XM_068513709.1"/>
</dbReference>